<feature type="domain" description="FAD dependent oxidoreductase" evidence="5">
    <location>
        <begin position="6"/>
        <end position="356"/>
    </location>
</feature>
<evidence type="ECO:0000256" key="2">
    <source>
        <dbReference type="ARBA" id="ARBA00022630"/>
    </source>
</evidence>
<dbReference type="Gene3D" id="3.50.50.60">
    <property type="entry name" value="FAD/NAD(P)-binding domain"/>
    <property type="match status" value="1"/>
</dbReference>
<organism evidence="6 7">
    <name type="scientific">Dawidia soli</name>
    <dbReference type="NCBI Taxonomy" id="2782352"/>
    <lineage>
        <taxon>Bacteria</taxon>
        <taxon>Pseudomonadati</taxon>
        <taxon>Bacteroidota</taxon>
        <taxon>Cytophagia</taxon>
        <taxon>Cytophagales</taxon>
        <taxon>Chryseotaleaceae</taxon>
        <taxon>Dawidia</taxon>
    </lineage>
</organism>
<dbReference type="GO" id="GO:0050660">
    <property type="term" value="F:flavin adenine dinucleotide binding"/>
    <property type="evidence" value="ECO:0007669"/>
    <property type="project" value="InterPro"/>
</dbReference>
<dbReference type="Pfam" id="PF01266">
    <property type="entry name" value="DAO"/>
    <property type="match status" value="1"/>
</dbReference>
<dbReference type="PANTHER" id="PTHR10961:SF7">
    <property type="entry name" value="FAD DEPENDENT OXIDOREDUCTASE DOMAIN-CONTAINING PROTEIN"/>
    <property type="match status" value="1"/>
</dbReference>
<dbReference type="PANTHER" id="PTHR10961">
    <property type="entry name" value="PEROXISOMAL SARCOSINE OXIDASE"/>
    <property type="match status" value="1"/>
</dbReference>
<dbReference type="Proteomes" id="UP001319180">
    <property type="component" value="Unassembled WGS sequence"/>
</dbReference>
<evidence type="ECO:0000256" key="4">
    <source>
        <dbReference type="ARBA" id="ARBA00023002"/>
    </source>
</evidence>
<dbReference type="SUPFAM" id="SSF54373">
    <property type="entry name" value="FAD-linked reductases, C-terminal domain"/>
    <property type="match status" value="1"/>
</dbReference>
<dbReference type="GO" id="GO:0050131">
    <property type="term" value="F:N-methyl-L-amino-acid oxidase activity"/>
    <property type="evidence" value="ECO:0007669"/>
    <property type="project" value="UniProtKB-EC"/>
</dbReference>
<gene>
    <name evidence="6" type="primary">solA</name>
    <name evidence="6" type="ORF">KK078_27510</name>
</gene>
<dbReference type="RefSeq" id="WP_254093563.1">
    <property type="nucleotide sequence ID" value="NZ_JAHESC010000063.1"/>
</dbReference>
<proteinExistence type="predicted"/>
<keyword evidence="4 6" id="KW-0560">Oxidoreductase</keyword>
<dbReference type="InterPro" id="IPR036188">
    <property type="entry name" value="FAD/NAD-bd_sf"/>
</dbReference>
<reference evidence="6 7" key="1">
    <citation type="submission" date="2021-05" db="EMBL/GenBank/DDBJ databases">
        <title>A Polyphasic approach of four new species of the genus Ohtaekwangia: Ohtaekwangia histidinii sp. nov., Ohtaekwangia cretensis sp. nov., Ohtaekwangia indiensis sp. nov., Ohtaekwangia reichenbachii sp. nov. from diverse environment.</title>
        <authorList>
            <person name="Octaviana S."/>
        </authorList>
    </citation>
    <scope>NUCLEOTIDE SEQUENCE [LARGE SCALE GENOMIC DNA]</scope>
    <source>
        <strain evidence="6 7">PWU37</strain>
    </source>
</reference>
<keyword evidence="2" id="KW-0285">Flavoprotein</keyword>
<dbReference type="SUPFAM" id="SSF51905">
    <property type="entry name" value="FAD/NAD(P)-binding domain"/>
    <property type="match status" value="1"/>
</dbReference>
<dbReference type="InterPro" id="IPR045170">
    <property type="entry name" value="MTOX"/>
</dbReference>
<comment type="cofactor">
    <cofactor evidence="1">
        <name>FAD</name>
        <dbReference type="ChEBI" id="CHEBI:57692"/>
    </cofactor>
</comment>
<dbReference type="GO" id="GO:0008115">
    <property type="term" value="F:sarcosine oxidase activity"/>
    <property type="evidence" value="ECO:0007669"/>
    <property type="project" value="TreeGrafter"/>
</dbReference>
<protein>
    <submittedName>
        <fullName evidence="6">N-methyl-L-tryptophan oxidase</fullName>
        <ecNumber evidence="6">1.5.3.2</ecNumber>
    </submittedName>
</protein>
<accession>A0AAP2DGD9</accession>
<evidence type="ECO:0000313" key="7">
    <source>
        <dbReference type="Proteomes" id="UP001319180"/>
    </source>
</evidence>
<sequence length="378" mass="41618">MLPLYDVLVLGLGATGSQALYQLAKAGQHVLGVDRFAPPHTYGSSHGQSRIIRQAYYESPVYVPLVQEAYRLWHEQERLSSRELFVQTGGLMLGAAESALVKGSRLSAETHGLAYEYLDAHTLRTRFPVFHPTPDTVGVFETAAGVLFPEACIETALQLAQAHGAVCRLGETVTALAPQKDHVEVQTLAGTYTARQVIVSAGAWLGQLVPELALPLTVERQVVFWFDHGGGQLQGLQPDHFPIYIWETEDTMFYGFPDLGNGLKVAFHHYGQPADPDHLNRQVTGQEVAAIETVIRKHFGIDPIFREASVCMYTNTPDMDFILDYHPHHGNVIIASPCSGHGFKFASAIGKILTDMVLGRPTGFDLTPFRIDRFNTAL</sequence>
<evidence type="ECO:0000313" key="6">
    <source>
        <dbReference type="EMBL" id="MBT1690345.1"/>
    </source>
</evidence>
<evidence type="ECO:0000256" key="3">
    <source>
        <dbReference type="ARBA" id="ARBA00022827"/>
    </source>
</evidence>
<dbReference type="Gene3D" id="3.30.9.10">
    <property type="entry name" value="D-Amino Acid Oxidase, subunit A, domain 2"/>
    <property type="match status" value="1"/>
</dbReference>
<dbReference type="EC" id="1.5.3.2" evidence="6"/>
<comment type="caution">
    <text evidence="6">The sequence shown here is derived from an EMBL/GenBank/DDBJ whole genome shotgun (WGS) entry which is preliminary data.</text>
</comment>
<dbReference type="InterPro" id="IPR006076">
    <property type="entry name" value="FAD-dep_OxRdtase"/>
</dbReference>
<evidence type="ECO:0000259" key="5">
    <source>
        <dbReference type="Pfam" id="PF01266"/>
    </source>
</evidence>
<keyword evidence="7" id="KW-1185">Reference proteome</keyword>
<dbReference type="NCBIfam" id="NF008425">
    <property type="entry name" value="PRK11259.1"/>
    <property type="match status" value="1"/>
</dbReference>
<dbReference type="EMBL" id="JAHESC010000063">
    <property type="protein sequence ID" value="MBT1690345.1"/>
    <property type="molecule type" value="Genomic_DNA"/>
</dbReference>
<evidence type="ECO:0000256" key="1">
    <source>
        <dbReference type="ARBA" id="ARBA00001974"/>
    </source>
</evidence>
<name>A0AAP2DGD9_9BACT</name>
<dbReference type="AlphaFoldDB" id="A0AAP2DGD9"/>
<keyword evidence="3" id="KW-0274">FAD</keyword>